<dbReference type="Gene3D" id="3.30.70.270">
    <property type="match status" value="1"/>
</dbReference>
<proteinExistence type="predicted"/>
<keyword evidence="6" id="KW-0378">Hydrolase</keyword>
<evidence type="ECO:0000256" key="5">
    <source>
        <dbReference type="ARBA" id="ARBA00022741"/>
    </source>
</evidence>
<dbReference type="InterPro" id="IPR009003">
    <property type="entry name" value="Peptidase_S1_PA"/>
</dbReference>
<dbReference type="InterPro" id="IPR043502">
    <property type="entry name" value="DNA/RNA_pol_sf"/>
</dbReference>
<evidence type="ECO:0000256" key="10">
    <source>
        <dbReference type="SAM" id="Coils"/>
    </source>
</evidence>
<dbReference type="GO" id="GO:0039694">
    <property type="term" value="P:viral RNA genome replication"/>
    <property type="evidence" value="ECO:0007669"/>
    <property type="project" value="InterPro"/>
</dbReference>
<dbReference type="GO" id="GO:0006351">
    <property type="term" value="P:DNA-templated transcription"/>
    <property type="evidence" value="ECO:0007669"/>
    <property type="project" value="InterPro"/>
</dbReference>
<evidence type="ECO:0000313" key="14">
    <source>
        <dbReference type="EMBL" id="ASG92520.1"/>
    </source>
</evidence>
<dbReference type="Gene3D" id="2.40.10.10">
    <property type="entry name" value="Trypsin-like serine proteases"/>
    <property type="match status" value="1"/>
</dbReference>
<gene>
    <name evidence="14" type="ORF">N_OV_039_gene1</name>
</gene>
<feature type="coiled-coil region" evidence="10">
    <location>
        <begin position="757"/>
        <end position="784"/>
    </location>
</feature>
<organism evidence="14">
    <name type="scientific">Picornavirales N_OV_039</name>
    <dbReference type="NCBI Taxonomy" id="2016020"/>
    <lineage>
        <taxon>Viruses</taxon>
        <taxon>Riboviria</taxon>
        <taxon>Orthornavirae</taxon>
        <taxon>Pisuviricota</taxon>
        <taxon>Pisoniviricetes</taxon>
        <taxon>Picornavirales</taxon>
    </lineage>
</organism>
<feature type="domain" description="SF3 helicase" evidence="13">
    <location>
        <begin position="404"/>
        <end position="579"/>
    </location>
</feature>
<dbReference type="GO" id="GO:0003723">
    <property type="term" value="F:RNA binding"/>
    <property type="evidence" value="ECO:0007669"/>
    <property type="project" value="InterPro"/>
</dbReference>
<keyword evidence="8" id="KW-0067">ATP-binding</keyword>
<name>A0A218NJR5_9VIRU</name>
<accession>A0A218NJR5</accession>
<dbReference type="InterPro" id="IPR043504">
    <property type="entry name" value="Peptidase_S1_PA_chymotrypsin"/>
</dbReference>
<dbReference type="InterPro" id="IPR001205">
    <property type="entry name" value="RNA-dir_pol_C"/>
</dbReference>
<dbReference type="InterPro" id="IPR014759">
    <property type="entry name" value="Helicase_SF3_ssRNA_vir"/>
</dbReference>
<evidence type="ECO:0000256" key="9">
    <source>
        <dbReference type="ARBA" id="ARBA00022953"/>
    </source>
</evidence>
<evidence type="ECO:0000256" key="6">
    <source>
        <dbReference type="ARBA" id="ARBA00022801"/>
    </source>
</evidence>
<keyword evidence="1" id="KW-0696">RNA-directed RNA polymerase</keyword>
<evidence type="ECO:0000256" key="3">
    <source>
        <dbReference type="ARBA" id="ARBA00022679"/>
    </source>
</evidence>
<dbReference type="Pfam" id="PF00910">
    <property type="entry name" value="RNA_helicase"/>
    <property type="match status" value="1"/>
</dbReference>
<feature type="region of interest" description="Disordered" evidence="11">
    <location>
        <begin position="101"/>
        <end position="123"/>
    </location>
</feature>
<dbReference type="SUPFAM" id="SSF56672">
    <property type="entry name" value="DNA/RNA polymerases"/>
    <property type="match status" value="1"/>
</dbReference>
<dbReference type="PROSITE" id="PS51218">
    <property type="entry name" value="SF3_HELICASE_2"/>
    <property type="match status" value="1"/>
</dbReference>
<sequence>MTNEGLPNRGGGDPPVQVYEKTKLVLASAELEFQTSSDTVCNIAEKFDELYLSEKDYPNSKRGSKVSQPLNRKMGKLRTQKVSKKKQKMIRRMRRFNRNIRVPDAEPPVLSRKRSRPEVKSSDFPDLDDDILRPEMSMVSDAVRRVAVRQAKSYLSSHKIEMVKEIALVVNAIDLITKATSAKAVCQQIFGYFGPKISDQQIRFILDLCSEIFRTSIKFTEQGEIIDEGASDDKEKPESPSEFINFLRKLKTHWMDMKTHPLYVNFMKLLTVLSYTGVVGMTKGLWNEGLLKSMMPESSKVKNSAGSMFEATLDVIEYCAGAIGVYESTGDVTLAVSDPDNLGFDAQIIELTEHYKLFKNGNLERQGIDDVVFYERVIAACDKVRKLVETTGNPVLLGIRNRQMGVLMAMKYAIEQSLNSKTTRMEPWSMFLDGIPGQGKSTLMRKMLEVLHLTFFQEFDEKKVYKRNQDDGFWSGYKSDMTAVVFDDFGASTDVNKNMQECDENIRTINTFSFSPNMASLEEKGNTTVRPHFVLASGNGVLNGAQSALREPAALQRRYPYVARVVAKREFCTEDRKGVFRLDSRKVEAERVRNPAFAEDEFDEVVEIHLFHTIMVGNAIKTVPFKLEGHEIALSVREFLQWCCWNAQEKLAAQKRRIEHDERERKLMVMCPCGCGSLEAFCTAAENEYVETPLTETKLTEQDSKEVDGIVPPPVQSSARLGKVPSSGVNQYSNSKKKKNWEWAKREKMPRMRPYKMSAAEMEEADLEELNAQAEREANSQNNDSEYVPEADLFQTLKTTMEWNKPTRNMSLKGIMEKFEEFSSFTSWIPDVDVKREWLPDSLWARLCPRSPDKINRSFVQNMTLVMSLTTCFFGGFAPLAFGSWFCTLGWASFSGMGCVGVTNMTRNMHQSALSGQEICQVASKWREFKIEKIVGLALVVIVACRTIKGIRSMQDPLQGDFVAQLSDSTEVCSDGPPEKIETQDGSQKNAWSGTQKIVDTSALSDVSKTTTSNDLIPFVAERVYRGQLLRDGTPIGNLCGTLVATNIMVVANHYVRVMKKMVQKRPGELVKFTSTMRRGPFKPGSSFNMLVDPFRCYSVPDTDLALVYVENSGGRKSLLKHLPVSQEVPIGPSISIQRLKTLEANKSQAVLLKLDDKIKVGDMDPYKGFYYKMEDEHYDGMCGSPIITKGARSAVIGFHTAGSVKNAHVGVGCVLTQEDVTLASEFFNKTLVMAEPLAAEGDLDERSLTPMTCVEPHYKSPLRFVTSDAQFTVLGTGSLRTSFHSRVVDNPMRRFVEEEFQVNGDDYRPPKSSPWWFGMQKTADAFAVTGTTIHPKTLDWAFKDYVKPLLVRLKRNLHEVRPLTDFEVINGTGKMFEEPINRQTSFGAPFTGKKSKRMEQCSIEEIPEGWKGPTWKFNDTVMSHVEKVWNNYSKGQRTHSVYKACLKDEVHYQKDKARVFDISPFSMTWFGRKLNLKINSFLQKNTVLSECAVGINSHGPEAQVLSDRMLKFGPDRVMAGDFSKYDCDLPMSIIRAAFRVYKVIAQAAGFDEEHLLAMDALGKDLSNPTIEYFGDYLMMNSGAHVSGNPMTAVLNSIANSLLMRVVYKEECEDENPPPFRSMVSLVTYGDDNVSAVHEKCTWYSMKTAQRRLNKYNMIYTDPQKNDIVADFLPWQDVEFLKRSFHRKHEVGCVLGALGESSIMKPLLKMVWDPSKAISREAVAVDIMTSCLREAFNHGEVFYEDFRTKLTLAARKAKLELACDELLISFSMAEDRWRQDYAKQRKHLEV</sequence>
<evidence type="ECO:0000256" key="1">
    <source>
        <dbReference type="ARBA" id="ARBA00022484"/>
    </source>
</evidence>
<keyword evidence="4" id="KW-0548">Nucleotidyltransferase</keyword>
<dbReference type="GO" id="GO:0005524">
    <property type="term" value="F:ATP binding"/>
    <property type="evidence" value="ECO:0007669"/>
    <property type="project" value="UniProtKB-KW"/>
</dbReference>
<evidence type="ECO:0000256" key="8">
    <source>
        <dbReference type="ARBA" id="ARBA00022840"/>
    </source>
</evidence>
<dbReference type="CDD" id="cd23195">
    <property type="entry name" value="Marnaviridae_RdRp"/>
    <property type="match status" value="1"/>
</dbReference>
<feature type="compositionally biased region" description="Basic and acidic residues" evidence="11">
    <location>
        <begin position="698"/>
        <end position="708"/>
    </location>
</feature>
<dbReference type="PROSITE" id="PS50507">
    <property type="entry name" value="RDRP_SSRNA_POS"/>
    <property type="match status" value="1"/>
</dbReference>
<protein>
    <submittedName>
        <fullName evidence="14">Putative non-structural protein</fullName>
    </submittedName>
</protein>
<dbReference type="Pfam" id="PF00680">
    <property type="entry name" value="RdRP_1"/>
    <property type="match status" value="1"/>
</dbReference>
<dbReference type="GO" id="GO:0003724">
    <property type="term" value="F:RNA helicase activity"/>
    <property type="evidence" value="ECO:0007669"/>
    <property type="project" value="InterPro"/>
</dbReference>
<evidence type="ECO:0000256" key="4">
    <source>
        <dbReference type="ARBA" id="ARBA00022695"/>
    </source>
</evidence>
<keyword evidence="10" id="KW-0175">Coiled coil</keyword>
<dbReference type="EMBL" id="KY130489">
    <property type="protein sequence ID" value="ASG92520.1"/>
    <property type="molecule type" value="Genomic_RNA"/>
</dbReference>
<dbReference type="GO" id="GO:0003968">
    <property type="term" value="F:RNA-directed RNA polymerase activity"/>
    <property type="evidence" value="ECO:0007669"/>
    <property type="project" value="UniProtKB-KW"/>
</dbReference>
<keyword evidence="7" id="KW-0788">Thiol protease</keyword>
<keyword evidence="5" id="KW-0547">Nucleotide-binding</keyword>
<keyword evidence="9" id="KW-0693">Viral RNA replication</keyword>
<dbReference type="InterPro" id="IPR000605">
    <property type="entry name" value="Helicase_SF3_ssDNA/RNA_vir"/>
</dbReference>
<dbReference type="InterPro" id="IPR043128">
    <property type="entry name" value="Rev_trsase/Diguanyl_cyclase"/>
</dbReference>
<evidence type="ECO:0000256" key="11">
    <source>
        <dbReference type="SAM" id="MobiDB-lite"/>
    </source>
</evidence>
<evidence type="ECO:0000259" key="12">
    <source>
        <dbReference type="PROSITE" id="PS50507"/>
    </source>
</evidence>
<reference evidence="14" key="1">
    <citation type="submission" date="2016-11" db="EMBL/GenBank/DDBJ databases">
        <title>Virus-host infection dynamics for marine picoeukaryotes resolved from metatranscriptome.</title>
        <authorList>
            <person name="Moniruzzaman M."/>
            <person name="Wurch L.L."/>
            <person name="Alexander H."/>
            <person name="Dyhrman S.T."/>
            <person name="Gobler C.J."/>
            <person name="Wilhelm S.W."/>
        </authorList>
    </citation>
    <scope>NUCLEOTIDE SEQUENCE</scope>
    <source>
        <strain evidence="14">N_OV_039</strain>
    </source>
</reference>
<evidence type="ECO:0000256" key="2">
    <source>
        <dbReference type="ARBA" id="ARBA00022670"/>
    </source>
</evidence>
<dbReference type="InterPro" id="IPR007094">
    <property type="entry name" value="RNA-dir_pol_PSvirus"/>
</dbReference>
<feature type="region of interest" description="Disordered" evidence="11">
    <location>
        <begin position="698"/>
        <end position="737"/>
    </location>
</feature>
<evidence type="ECO:0000256" key="7">
    <source>
        <dbReference type="ARBA" id="ARBA00022807"/>
    </source>
</evidence>
<dbReference type="Gene3D" id="1.20.960.20">
    <property type="match status" value="1"/>
</dbReference>
<dbReference type="GO" id="GO:0006508">
    <property type="term" value="P:proteolysis"/>
    <property type="evidence" value="ECO:0007669"/>
    <property type="project" value="UniProtKB-KW"/>
</dbReference>
<evidence type="ECO:0000259" key="13">
    <source>
        <dbReference type="PROSITE" id="PS51218"/>
    </source>
</evidence>
<dbReference type="SUPFAM" id="SSF50494">
    <property type="entry name" value="Trypsin-like serine proteases"/>
    <property type="match status" value="1"/>
</dbReference>
<dbReference type="GO" id="GO:0008234">
    <property type="term" value="F:cysteine-type peptidase activity"/>
    <property type="evidence" value="ECO:0007669"/>
    <property type="project" value="UniProtKB-KW"/>
</dbReference>
<feature type="domain" description="RdRp catalytic" evidence="12">
    <location>
        <begin position="1516"/>
        <end position="1645"/>
    </location>
</feature>
<keyword evidence="3" id="KW-0808">Transferase</keyword>
<keyword evidence="2" id="KW-0645">Protease</keyword>